<feature type="region of interest" description="Disordered" evidence="2">
    <location>
        <begin position="376"/>
        <end position="397"/>
    </location>
</feature>
<dbReference type="Gene3D" id="2.40.10.10">
    <property type="entry name" value="Trypsin-like serine proteases"/>
    <property type="match status" value="2"/>
</dbReference>
<dbReference type="RefSeq" id="WP_132977305.1">
    <property type="nucleotide sequence ID" value="NZ_SMAO01000005.1"/>
</dbReference>
<evidence type="ECO:0000313" key="4">
    <source>
        <dbReference type="EMBL" id="TCT20695.1"/>
    </source>
</evidence>
<dbReference type="AlphaFoldDB" id="A0A4R3MWQ2"/>
<evidence type="ECO:0000256" key="3">
    <source>
        <dbReference type="SAM" id="SignalP"/>
    </source>
</evidence>
<dbReference type="InterPro" id="IPR050966">
    <property type="entry name" value="Glutamyl_endopeptidase"/>
</dbReference>
<feature type="signal peptide" evidence="3">
    <location>
        <begin position="1"/>
        <end position="23"/>
    </location>
</feature>
<gene>
    <name evidence="4" type="ORF">EDC35_105134</name>
</gene>
<organism evidence="4 5">
    <name type="scientific">Thiobaca trueperi</name>
    <dbReference type="NCBI Taxonomy" id="127458"/>
    <lineage>
        <taxon>Bacteria</taxon>
        <taxon>Pseudomonadati</taxon>
        <taxon>Pseudomonadota</taxon>
        <taxon>Gammaproteobacteria</taxon>
        <taxon>Chromatiales</taxon>
        <taxon>Chromatiaceae</taxon>
        <taxon>Thiobaca</taxon>
    </lineage>
</organism>
<evidence type="ECO:0000256" key="1">
    <source>
        <dbReference type="ARBA" id="ARBA00022729"/>
    </source>
</evidence>
<evidence type="ECO:0000256" key="2">
    <source>
        <dbReference type="SAM" id="MobiDB-lite"/>
    </source>
</evidence>
<feature type="compositionally biased region" description="Polar residues" evidence="2">
    <location>
        <begin position="376"/>
        <end position="396"/>
    </location>
</feature>
<name>A0A4R3MWQ2_9GAMM</name>
<dbReference type="Proteomes" id="UP000295717">
    <property type="component" value="Unassembled WGS sequence"/>
</dbReference>
<proteinExistence type="predicted"/>
<comment type="caution">
    <text evidence="4">The sequence shown here is derived from an EMBL/GenBank/DDBJ whole genome shotgun (WGS) entry which is preliminary data.</text>
</comment>
<protein>
    <recommendedName>
        <fullName evidence="6">Trypsin</fullName>
    </recommendedName>
</protein>
<dbReference type="SUPFAM" id="SSF50494">
    <property type="entry name" value="Trypsin-like serine proteases"/>
    <property type="match status" value="1"/>
</dbReference>
<dbReference type="InterPro" id="IPR009003">
    <property type="entry name" value="Peptidase_S1_PA"/>
</dbReference>
<keyword evidence="1 3" id="KW-0732">Signal</keyword>
<dbReference type="EMBL" id="SMAO01000005">
    <property type="protein sequence ID" value="TCT20695.1"/>
    <property type="molecule type" value="Genomic_DNA"/>
</dbReference>
<dbReference type="InterPro" id="IPR043504">
    <property type="entry name" value="Peptidase_S1_PA_chymotrypsin"/>
</dbReference>
<keyword evidence="5" id="KW-1185">Reference proteome</keyword>
<evidence type="ECO:0000313" key="5">
    <source>
        <dbReference type="Proteomes" id="UP000295717"/>
    </source>
</evidence>
<evidence type="ECO:0008006" key="6">
    <source>
        <dbReference type="Google" id="ProtNLM"/>
    </source>
</evidence>
<reference evidence="4 5" key="1">
    <citation type="submission" date="2019-03" db="EMBL/GenBank/DDBJ databases">
        <title>Genomic Encyclopedia of Type Strains, Phase IV (KMG-IV): sequencing the most valuable type-strain genomes for metagenomic binning, comparative biology and taxonomic classification.</title>
        <authorList>
            <person name="Goeker M."/>
        </authorList>
    </citation>
    <scope>NUCLEOTIDE SEQUENCE [LARGE SCALE GENOMIC DNA]</scope>
    <source>
        <strain evidence="4 5">DSM 13587</strain>
    </source>
</reference>
<dbReference type="PANTHER" id="PTHR15462">
    <property type="entry name" value="SERINE PROTEASE"/>
    <property type="match status" value="1"/>
</dbReference>
<dbReference type="OrthoDB" id="8392384at2"/>
<accession>A0A4R3MWQ2</accession>
<dbReference type="PANTHER" id="PTHR15462:SF19">
    <property type="entry name" value="PEPTIDASE S1 DOMAIN-CONTAINING PROTEIN"/>
    <property type="match status" value="1"/>
</dbReference>
<sequence>MKSPKLLSLSMLGGILAISGANAAPIPGVVSEADVTGNQRQANPQAIENYWTPERMRQAQPRPVPTVIVDEQSLAYPPDPQMIDGEPGFVPGCPPKATNCDTQPRSLPMNGIDSSTGSFEAFGDQISPMHGAKPINPKTGPYGPFQRWREAEPITAYPKSAIGKLFFTLGGKNFVCSASVIGRSTVITAGHCNSDGNGKFATNRLFCPSYNGAPHPTRDCWAVTTSVVAAPWHNGGDPDYDYSCLVMNTTGRKMASKIGNVTGTLGRAWNFAPQQAERTFGYPAGAPFNGNTLQTTASTEWYTHDFSSGGQVSKVIGSDLTGGSSGGPWIIGWTGGLAETADTDGSADTDPGSNWVNGVNSHKRCLGSCFTPPTTTSGTFWQEMTSPPFSKTSSDNNDSEDVIAICLAHANNQ</sequence>
<feature type="chain" id="PRO_5020697206" description="Trypsin" evidence="3">
    <location>
        <begin position="24"/>
        <end position="413"/>
    </location>
</feature>